<protein>
    <submittedName>
        <fullName evidence="3">Uncharacterized protein</fullName>
    </submittedName>
</protein>
<gene>
    <name evidence="3" type="ORF">CIAN88_03195</name>
</gene>
<evidence type="ECO:0000313" key="4">
    <source>
        <dbReference type="Proteomes" id="UP000030008"/>
    </source>
</evidence>
<dbReference type="PANTHER" id="PTHR38743">
    <property type="entry name" value="SIMILAR TO GLYOXYLASE I FAMILY PROTEIN"/>
    <property type="match status" value="1"/>
</dbReference>
<feature type="domain" description="Immunity protein Imm33" evidence="2">
    <location>
        <begin position="263"/>
        <end position="348"/>
    </location>
</feature>
<feature type="domain" description="DUF1266" evidence="1">
    <location>
        <begin position="69"/>
        <end position="240"/>
    </location>
</feature>
<reference evidence="3 4" key="1">
    <citation type="submission" date="2014-08" db="EMBL/GenBank/DDBJ databases">
        <title>Clostridium innocuum, an unnegligible vancomycin-resistant pathogen causing extra-intestinal infections.</title>
        <authorList>
            <person name="Feng Y."/>
            <person name="Chiu C.-H."/>
        </authorList>
    </citation>
    <scope>NUCLEOTIDE SEQUENCE [LARGE SCALE GENOMIC DNA]</scope>
    <source>
        <strain evidence="3 4">AN88</strain>
    </source>
</reference>
<dbReference type="Proteomes" id="UP000030008">
    <property type="component" value="Unassembled WGS sequence"/>
</dbReference>
<dbReference type="InterPro" id="IPR009677">
    <property type="entry name" value="DUF1266"/>
</dbReference>
<dbReference type="Pfam" id="PF09951">
    <property type="entry name" value="Imm33"/>
    <property type="match status" value="1"/>
</dbReference>
<dbReference type="EMBL" id="JQIF01000014">
    <property type="protein sequence ID" value="KGJ54642.1"/>
    <property type="molecule type" value="Genomic_DNA"/>
</dbReference>
<accession>A0A099IBR7</accession>
<dbReference type="Pfam" id="PF06889">
    <property type="entry name" value="DUF1266"/>
    <property type="match status" value="1"/>
</dbReference>
<sequence>MSQKKITYIKLLHQLEKKMKTKRLEGKVAVQREEFEILLSGIPSILNGYDLVTLEVGENINREALRKHLKEQFEITDKESAIRAIKAFLNDNVQWQYEQFLGFWRDEPQFDLEELDEKARLFFEGCKTFAKQFYPFLKDQGFAGFDYGECVRMIRECYAVELLDRETADMMLQDIGTRAFRQFDSWEEYALSYLCGGCYFMFRSSGMNNDYGSMMFQNELQAIEKLFFENRTNVWNRYSWLEGKKYFPGIKEGKKLIDSTLGCFVTDRVSIDQDAICYMVREEPSKDNPDSGWRIFAGDETQEYIDDIEHTQVFALNTVCNYDPEIIPFLDDPVGTVIVRNREGKLEKEEKQNQ</sequence>
<proteinExistence type="predicted"/>
<evidence type="ECO:0000259" key="2">
    <source>
        <dbReference type="Pfam" id="PF09951"/>
    </source>
</evidence>
<dbReference type="InterPro" id="IPR018689">
    <property type="entry name" value="Imm33_dom"/>
</dbReference>
<evidence type="ECO:0000313" key="3">
    <source>
        <dbReference type="EMBL" id="KGJ54642.1"/>
    </source>
</evidence>
<name>A0A099IBR7_CLOIN</name>
<dbReference type="RefSeq" id="WP_044904025.1">
    <property type="nucleotide sequence ID" value="NZ_JQIF01000014.1"/>
</dbReference>
<organism evidence="3 4">
    <name type="scientific">Clostridium innocuum</name>
    <dbReference type="NCBI Taxonomy" id="1522"/>
    <lineage>
        <taxon>Bacteria</taxon>
        <taxon>Bacillati</taxon>
        <taxon>Bacillota</taxon>
        <taxon>Clostridia</taxon>
        <taxon>Eubacteriales</taxon>
        <taxon>Clostridiaceae</taxon>
        <taxon>Clostridium</taxon>
    </lineage>
</organism>
<dbReference type="PANTHER" id="PTHR38743:SF2">
    <property type="entry name" value="DUF2185 DOMAIN-CONTAINING PROTEIN"/>
    <property type="match status" value="1"/>
</dbReference>
<dbReference type="AlphaFoldDB" id="A0A099IBR7"/>
<evidence type="ECO:0000259" key="1">
    <source>
        <dbReference type="Pfam" id="PF06889"/>
    </source>
</evidence>
<comment type="caution">
    <text evidence="3">The sequence shown here is derived from an EMBL/GenBank/DDBJ whole genome shotgun (WGS) entry which is preliminary data.</text>
</comment>